<evidence type="ECO:0000256" key="3">
    <source>
        <dbReference type="SAM" id="Phobius"/>
    </source>
</evidence>
<dbReference type="GO" id="GO:0016020">
    <property type="term" value="C:membrane"/>
    <property type="evidence" value="ECO:0007669"/>
    <property type="project" value="TreeGrafter"/>
</dbReference>
<proteinExistence type="predicted"/>
<feature type="domain" description="NodB homology" evidence="4">
    <location>
        <begin position="106"/>
        <end position="301"/>
    </location>
</feature>
<keyword evidence="2" id="KW-0378">Hydrolase</keyword>
<keyword evidence="3" id="KW-0472">Membrane</keyword>
<keyword evidence="1" id="KW-0479">Metal-binding</keyword>
<dbReference type="Pfam" id="PF01522">
    <property type="entry name" value="Polysacc_deac_1"/>
    <property type="match status" value="1"/>
</dbReference>
<evidence type="ECO:0000313" key="8">
    <source>
        <dbReference type="Proteomes" id="UP000246114"/>
    </source>
</evidence>
<evidence type="ECO:0000313" key="7">
    <source>
        <dbReference type="Proteomes" id="UP000182135"/>
    </source>
</evidence>
<reference evidence="6 7" key="1">
    <citation type="submission" date="2016-10" db="EMBL/GenBank/DDBJ databases">
        <authorList>
            <person name="de Groot N.N."/>
        </authorList>
    </citation>
    <scope>NUCLEOTIDE SEQUENCE [LARGE SCALE GENOMIC DNA]</scope>
    <source>
        <strain evidence="6 7">NLAE-zl-G419</strain>
    </source>
</reference>
<evidence type="ECO:0000259" key="4">
    <source>
        <dbReference type="PROSITE" id="PS51677"/>
    </source>
</evidence>
<accession>A0A1I2NSK4</accession>
<keyword evidence="3" id="KW-0812">Transmembrane</keyword>
<dbReference type="GO" id="GO:0046872">
    <property type="term" value="F:metal ion binding"/>
    <property type="evidence" value="ECO:0007669"/>
    <property type="project" value="UniProtKB-KW"/>
</dbReference>
<dbReference type="GO" id="GO:0005975">
    <property type="term" value="P:carbohydrate metabolic process"/>
    <property type="evidence" value="ECO:0007669"/>
    <property type="project" value="InterPro"/>
</dbReference>
<sequence length="304" mass="34682">MKKYTYNKRQKQKRRRFFTGVSILVLVTISIIGVQVVLNKNNEQAKAENIKVASGKDEDEATKKEEKKKSLVVKGANVSEEGMKYADSGEFVETVVKNTYERDGKKVAYLTFDDGPSTTVTPKILDTLKNENVKATFFIVGQAINDDSKGLLKRIVEEGNALANHSYTHEYKILYPGRVIDVNKVMEEYQKTNDKIRETIGPEFDTKVFRFPGGLMSWKGQDPIKAKFKENGIHYIDWNALNGDAEGKKRTPQDLLERVKTTTKDHEKVVILMHDTYKKEATAEALPQVIQYLKSQGYEFRTIK</sequence>
<keyword evidence="3" id="KW-1133">Transmembrane helix</keyword>
<dbReference type="InterPro" id="IPR050248">
    <property type="entry name" value="Polysacc_deacetylase_ArnD"/>
</dbReference>
<dbReference type="AlphaFoldDB" id="A0A1I2NSK4"/>
<dbReference type="EMBL" id="FOOE01000024">
    <property type="protein sequence ID" value="SFG06965.1"/>
    <property type="molecule type" value="Genomic_DNA"/>
</dbReference>
<name>A0A1I2NSK4_9CLOT</name>
<dbReference type="PROSITE" id="PS51677">
    <property type="entry name" value="NODB"/>
    <property type="match status" value="1"/>
</dbReference>
<dbReference type="Proteomes" id="UP000246114">
    <property type="component" value="Unassembled WGS sequence"/>
</dbReference>
<dbReference type="PANTHER" id="PTHR10587">
    <property type="entry name" value="GLYCOSYL TRANSFERASE-RELATED"/>
    <property type="match status" value="1"/>
</dbReference>
<dbReference type="Proteomes" id="UP000182135">
    <property type="component" value="Unassembled WGS sequence"/>
</dbReference>
<dbReference type="Gene3D" id="3.20.20.370">
    <property type="entry name" value="Glycoside hydrolase/deacetylase"/>
    <property type="match status" value="1"/>
</dbReference>
<dbReference type="SUPFAM" id="SSF88713">
    <property type="entry name" value="Glycoside hydrolase/deacetylase"/>
    <property type="match status" value="1"/>
</dbReference>
<evidence type="ECO:0000313" key="6">
    <source>
        <dbReference type="EMBL" id="SFG06965.1"/>
    </source>
</evidence>
<dbReference type="PANTHER" id="PTHR10587:SF133">
    <property type="entry name" value="CHITIN DEACETYLASE 1-RELATED"/>
    <property type="match status" value="1"/>
</dbReference>
<dbReference type="CDD" id="cd10944">
    <property type="entry name" value="CE4_SmPgdA_like"/>
    <property type="match status" value="1"/>
</dbReference>
<gene>
    <name evidence="5" type="ORF">DBY38_03055</name>
    <name evidence="6" type="ORF">SAMN04487885_1244</name>
</gene>
<dbReference type="STRING" id="1529.SAMN04487885_1244"/>
<keyword evidence="7" id="KW-1185">Reference proteome</keyword>
<dbReference type="OrthoDB" id="258610at2"/>
<dbReference type="GeneID" id="90545505"/>
<organism evidence="6 7">
    <name type="scientific">Clostridium cadaveris</name>
    <dbReference type="NCBI Taxonomy" id="1529"/>
    <lineage>
        <taxon>Bacteria</taxon>
        <taxon>Bacillati</taxon>
        <taxon>Bacillota</taxon>
        <taxon>Clostridia</taxon>
        <taxon>Eubacteriales</taxon>
        <taxon>Clostridiaceae</taxon>
        <taxon>Clostridium</taxon>
    </lineage>
</organism>
<dbReference type="InterPro" id="IPR002509">
    <property type="entry name" value="NODB_dom"/>
</dbReference>
<dbReference type="RefSeq" id="WP_027639595.1">
    <property type="nucleotide sequence ID" value="NZ_BAAACD010000043.1"/>
</dbReference>
<dbReference type="InterPro" id="IPR011330">
    <property type="entry name" value="Glyco_hydro/deAcase_b/a-brl"/>
</dbReference>
<feature type="transmembrane region" description="Helical" evidence="3">
    <location>
        <begin position="21"/>
        <end position="38"/>
    </location>
</feature>
<dbReference type="eggNOG" id="COG0726">
    <property type="taxonomic scope" value="Bacteria"/>
</dbReference>
<dbReference type="GO" id="GO:0016810">
    <property type="term" value="F:hydrolase activity, acting on carbon-nitrogen (but not peptide) bonds"/>
    <property type="evidence" value="ECO:0007669"/>
    <property type="project" value="InterPro"/>
</dbReference>
<dbReference type="EMBL" id="QAMZ01000018">
    <property type="protein sequence ID" value="PWL54774.1"/>
    <property type="molecule type" value="Genomic_DNA"/>
</dbReference>
<reference evidence="5 8" key="2">
    <citation type="submission" date="2018-03" db="EMBL/GenBank/DDBJ databases">
        <title>The uncultured portion of the human microbiome is neutrally assembled.</title>
        <authorList>
            <person name="Jeraldo P."/>
            <person name="Boardman L."/>
            <person name="White B.A."/>
            <person name="Nelson H."/>
            <person name="Goldenfeld N."/>
            <person name="Chia N."/>
        </authorList>
    </citation>
    <scope>NUCLEOTIDE SEQUENCE [LARGE SCALE GENOMIC DNA]</scope>
    <source>
        <strain evidence="5">CIM:MAG 903</strain>
    </source>
</reference>
<protein>
    <submittedName>
        <fullName evidence="6">Peptidoglycan/xylan/chitin deacetylase, PgdA/CDA1 family</fullName>
    </submittedName>
    <submittedName>
        <fullName evidence="5">Polysaccharide deacetylase</fullName>
    </submittedName>
</protein>
<evidence type="ECO:0000256" key="1">
    <source>
        <dbReference type="ARBA" id="ARBA00022723"/>
    </source>
</evidence>
<evidence type="ECO:0000256" key="2">
    <source>
        <dbReference type="ARBA" id="ARBA00022801"/>
    </source>
</evidence>
<evidence type="ECO:0000313" key="5">
    <source>
        <dbReference type="EMBL" id="PWL54774.1"/>
    </source>
</evidence>